<evidence type="ECO:0000313" key="6">
    <source>
        <dbReference type="EMBL" id="SFG78899.1"/>
    </source>
</evidence>
<dbReference type="InterPro" id="IPR036866">
    <property type="entry name" value="RibonucZ/Hydroxyglut_hydro"/>
</dbReference>
<dbReference type="Proteomes" id="UP000199229">
    <property type="component" value="Unassembled WGS sequence"/>
</dbReference>
<keyword evidence="4" id="KW-0862">Zinc</keyword>
<organism evidence="6 7">
    <name type="scientific">Methylobacterium gossipiicola</name>
    <dbReference type="NCBI Taxonomy" id="582675"/>
    <lineage>
        <taxon>Bacteria</taxon>
        <taxon>Pseudomonadati</taxon>
        <taxon>Pseudomonadota</taxon>
        <taxon>Alphaproteobacteria</taxon>
        <taxon>Hyphomicrobiales</taxon>
        <taxon>Methylobacteriaceae</taxon>
        <taxon>Methylobacterium</taxon>
    </lineage>
</organism>
<dbReference type="OrthoDB" id="9773738at2"/>
<dbReference type="InterPro" id="IPR001279">
    <property type="entry name" value="Metallo-B-lactamas"/>
</dbReference>
<evidence type="ECO:0000313" key="7">
    <source>
        <dbReference type="Proteomes" id="UP000199229"/>
    </source>
</evidence>
<dbReference type="PANTHER" id="PTHR42978">
    <property type="entry name" value="QUORUM-QUENCHING LACTONASE YTNP-RELATED-RELATED"/>
    <property type="match status" value="1"/>
</dbReference>
<feature type="domain" description="Metallo-beta-lactamase" evidence="5">
    <location>
        <begin position="99"/>
        <end position="304"/>
    </location>
</feature>
<dbReference type="SMART" id="SM00849">
    <property type="entry name" value="Lactamase_B"/>
    <property type="match status" value="1"/>
</dbReference>
<evidence type="ECO:0000256" key="3">
    <source>
        <dbReference type="ARBA" id="ARBA00022801"/>
    </source>
</evidence>
<evidence type="ECO:0000256" key="4">
    <source>
        <dbReference type="ARBA" id="ARBA00022833"/>
    </source>
</evidence>
<dbReference type="CDD" id="cd07720">
    <property type="entry name" value="OPHC2-like_MBL-fold"/>
    <property type="match status" value="1"/>
</dbReference>
<dbReference type="Gene3D" id="3.60.15.10">
    <property type="entry name" value="Ribonuclease Z/Hydroxyacylglutathione hydrolase-like"/>
    <property type="match status" value="1"/>
</dbReference>
<evidence type="ECO:0000259" key="5">
    <source>
        <dbReference type="SMART" id="SM00849"/>
    </source>
</evidence>
<dbReference type="GO" id="GO:0016787">
    <property type="term" value="F:hydrolase activity"/>
    <property type="evidence" value="ECO:0007669"/>
    <property type="project" value="UniProtKB-KW"/>
</dbReference>
<evidence type="ECO:0000256" key="2">
    <source>
        <dbReference type="ARBA" id="ARBA00022723"/>
    </source>
</evidence>
<dbReference type="STRING" id="582675.SAMN05192565_11165"/>
<sequence length="325" mass="34538">MPEVQNAVRPGSHASTCDRRAVVAGMTALLATAWPTGRTAAAPAEAVEAGKDTSKGTVETVSDGTLSSSLGFMLPAAPRAEVDALFETAGESVEASPIPTNVSVVRVGDEVILIDAGSGNSFQPTAGKLGDTLEAAGVAREAVTRVVFTHAHPDHLWGAIDDFDDSERFPNARYVVPAAEWDFWTRDDVETTVPDWLKGLAVGSRRTLKRLEAKMERRKPGETVAPGLTYVATPGHTPGHASVLVEAGREQILIGGDALSHALISFRRPGWAFGSDLDRDLAIRTRLALLDRLANERMTLVGFHLPGSGVGRVERSGDAFRFVPA</sequence>
<dbReference type="SUPFAM" id="SSF56281">
    <property type="entry name" value="Metallo-hydrolase/oxidoreductase"/>
    <property type="match status" value="1"/>
</dbReference>
<comment type="similarity">
    <text evidence="1">Belongs to the metallo-beta-lactamase superfamily.</text>
</comment>
<keyword evidence="7" id="KW-1185">Reference proteome</keyword>
<dbReference type="EMBL" id="FOPM01000011">
    <property type="protein sequence ID" value="SFG78899.1"/>
    <property type="molecule type" value="Genomic_DNA"/>
</dbReference>
<dbReference type="AlphaFoldDB" id="A0A1I2URM4"/>
<keyword evidence="2" id="KW-0479">Metal-binding</keyword>
<reference evidence="7" key="1">
    <citation type="submission" date="2016-10" db="EMBL/GenBank/DDBJ databases">
        <authorList>
            <person name="Varghese N."/>
            <person name="Submissions S."/>
        </authorList>
    </citation>
    <scope>NUCLEOTIDE SEQUENCE [LARGE SCALE GENOMIC DNA]</scope>
    <source>
        <strain evidence="7">Gh-105</strain>
    </source>
</reference>
<gene>
    <name evidence="6" type="ORF">SAMN05192565_11165</name>
</gene>
<dbReference type="RefSeq" id="WP_091971989.1">
    <property type="nucleotide sequence ID" value="NZ_FOPM01000011.1"/>
</dbReference>
<proteinExistence type="inferred from homology"/>
<dbReference type="Pfam" id="PF00753">
    <property type="entry name" value="Lactamase_B"/>
    <property type="match status" value="1"/>
</dbReference>
<evidence type="ECO:0000256" key="1">
    <source>
        <dbReference type="ARBA" id="ARBA00007749"/>
    </source>
</evidence>
<keyword evidence="3" id="KW-0378">Hydrolase</keyword>
<dbReference type="PANTHER" id="PTHR42978:SF6">
    <property type="entry name" value="QUORUM-QUENCHING LACTONASE YTNP-RELATED"/>
    <property type="match status" value="1"/>
</dbReference>
<name>A0A1I2URM4_9HYPH</name>
<dbReference type="InterPro" id="IPR051013">
    <property type="entry name" value="MBL_superfamily_lactonases"/>
</dbReference>
<protein>
    <submittedName>
        <fullName evidence="6">Glyoxylase, beta-lactamase superfamily II</fullName>
    </submittedName>
</protein>
<accession>A0A1I2URM4</accession>
<dbReference type="GO" id="GO:0046872">
    <property type="term" value="F:metal ion binding"/>
    <property type="evidence" value="ECO:0007669"/>
    <property type="project" value="UniProtKB-KW"/>
</dbReference>